<feature type="compositionally biased region" description="Low complexity" evidence="1">
    <location>
        <begin position="699"/>
        <end position="720"/>
    </location>
</feature>
<reference evidence="3 4" key="1">
    <citation type="journal article" date="2016" name="BMC Genomics">
        <title>Comparative genomics reveals Cyclospora cayetanensis possesses coccidia-like metabolism and invasion components but unique surface antigens.</title>
        <authorList>
            <person name="Liu S."/>
            <person name="Wang L."/>
            <person name="Zheng H."/>
            <person name="Xu Z."/>
            <person name="Roellig D.M."/>
            <person name="Li N."/>
            <person name="Frace M.A."/>
            <person name="Tang K."/>
            <person name="Arrowood M.J."/>
            <person name="Moss D.M."/>
            <person name="Zhang L."/>
            <person name="Feng Y."/>
            <person name="Xiao L."/>
        </authorList>
    </citation>
    <scope>NUCLEOTIDE SEQUENCE [LARGE SCALE GENOMIC DNA]</scope>
    <source>
        <strain evidence="3 4">CHN_HEN01</strain>
    </source>
</reference>
<comment type="caution">
    <text evidence="3">The sequence shown here is derived from an EMBL/GenBank/DDBJ whole genome shotgun (WGS) entry which is preliminary data.</text>
</comment>
<organism evidence="3 4">
    <name type="scientific">Cyclospora cayetanensis</name>
    <dbReference type="NCBI Taxonomy" id="88456"/>
    <lineage>
        <taxon>Eukaryota</taxon>
        <taxon>Sar</taxon>
        <taxon>Alveolata</taxon>
        <taxon>Apicomplexa</taxon>
        <taxon>Conoidasida</taxon>
        <taxon>Coccidia</taxon>
        <taxon>Eucoccidiorida</taxon>
        <taxon>Eimeriorina</taxon>
        <taxon>Eimeriidae</taxon>
        <taxon>Cyclospora</taxon>
    </lineage>
</organism>
<evidence type="ECO:0000313" key="4">
    <source>
        <dbReference type="Proteomes" id="UP000095192"/>
    </source>
</evidence>
<evidence type="ECO:0000313" key="3">
    <source>
        <dbReference type="EMBL" id="OEH78331.1"/>
    </source>
</evidence>
<name>A0A1D3D4F4_9EIME</name>
<protein>
    <submittedName>
        <fullName evidence="3">Uncharacterized protein</fullName>
    </submittedName>
</protein>
<gene>
    <name evidence="3" type="ORF">cyc_08545</name>
</gene>
<dbReference type="InParanoid" id="A0A1D3D4F4"/>
<proteinExistence type="predicted"/>
<dbReference type="EMBL" id="JROU02000776">
    <property type="protein sequence ID" value="OEH78331.1"/>
    <property type="molecule type" value="Genomic_DNA"/>
</dbReference>
<accession>A0A1D3D4F4</accession>
<dbReference type="VEuPathDB" id="ToxoDB:cyc_08545"/>
<dbReference type="Proteomes" id="UP000095192">
    <property type="component" value="Unassembled WGS sequence"/>
</dbReference>
<keyword evidence="2" id="KW-0472">Membrane</keyword>
<evidence type="ECO:0000256" key="1">
    <source>
        <dbReference type="SAM" id="MobiDB-lite"/>
    </source>
</evidence>
<feature type="region of interest" description="Disordered" evidence="1">
    <location>
        <begin position="683"/>
        <end position="720"/>
    </location>
</feature>
<dbReference type="AlphaFoldDB" id="A0A1D3D4F4"/>
<keyword evidence="2" id="KW-0812">Transmembrane</keyword>
<keyword evidence="2" id="KW-1133">Transmembrane helix</keyword>
<evidence type="ECO:0000256" key="2">
    <source>
        <dbReference type="SAM" id="Phobius"/>
    </source>
</evidence>
<keyword evidence="4" id="KW-1185">Reference proteome</keyword>
<feature type="transmembrane region" description="Helical" evidence="2">
    <location>
        <begin position="839"/>
        <end position="859"/>
    </location>
</feature>
<sequence length="872" mass="93538">MQCDLRFCSTSGAVLLRCLWLPPRLQQLLQEAVGAHVGDLLLLLPLLRSLALCMRFAEQAEAAGAAVVPAAEVGAATWRPPLQTAAAPAAAAAVLLPPGNPAKAAAPPSSTQPPGSVLSTEAIDALRRLLHCDPQRSAEAAEELLLQQPPQQQSQDPAAESAAATLFLRFSLQQQQSQHDAPQQAVVAAVFDAHHCIAASYLLVTAANSHKAANAAAGMHMPLAAFKEDGLLQRRDCVYATVRIAHPPLKLLLQHARLQQEAVELQREWSDIVFLQHCRPFSMQLRLVLLHARALLHTVAATSAAVSSVGTAAAAARAAEAQQETVCLRFSLQRQQQQCQTAVELVLSVALVQLPEALVLSEPREKQEREAVQKLGTQIVLHWSSALTEAVLLPLDERLLPPDASPSTAEAAAARYDSEQIKAEKQSTRSPQQCTCCSQPCCSSPPISLRASETGSFDRHVQPLLVLVLSLALLPASLHSQTMRCCRCGGSDYACLDACHCSLKPDGSSRRFICAWPASYLLASVCHRVFVVETRFSSFFGRRNRLAPFAQLQLQTNAEARGISVLQQFVSLLCPLLPFSHLTRFTVYLHQQLEVAARAATAMPHPNGGSNKGNNKDATQEFACWLLQPLRSILSHVAMHAALAAAALRWQNGEKPLPLLMQPPLKDHFNKAERAVAAAAARTASTAAAPEQRTSTLLEASDSAAEDPSTTATAEEASSATAGVSACSETQLLQQTQQQLMGGGTTLLLELLLPKQPLVFPQFLPAEAPDRSAEEAAPLCCRAVHYCDTSFRAANLCTAALLPSCVFLCSHGAQSELQRKERLFSSAVLKPMMESAAKAFGFSITYSLAAVAALFFGVVDWDILAAALPPIQ</sequence>